<feature type="transmembrane region" description="Helical" evidence="1">
    <location>
        <begin position="30"/>
        <end position="46"/>
    </location>
</feature>
<evidence type="ECO:0000313" key="2">
    <source>
        <dbReference type="EMBL" id="PJE35782.1"/>
    </source>
</evidence>
<dbReference type="EMBL" id="PGTB01000071">
    <property type="protein sequence ID" value="PJE35782.1"/>
    <property type="molecule type" value="Genomic_DNA"/>
</dbReference>
<sequence length="61" mass="6396">MTIGGAASILALLAGKGLLAALLYHALFGLLGLALAFGLGVLLRWAKPRVPLSQSRRLRLD</sequence>
<reference evidence="2 3" key="1">
    <citation type="journal article" date="2018" name="Int. J. Syst. Evol. Microbiol.">
        <title>Pseudooceanicola lipolyticus sp. nov., a marine alphaproteobacterium, reclassification of Oceanicola flagellatus as Pseudooceanicola flagellatus comb. nov. and emended description of the genus Pseudooceanicola.</title>
        <authorList>
            <person name="Huang M.-M."/>
            <person name="Guo L.-L."/>
            <person name="Wu Y.-H."/>
            <person name="Lai Q.-L."/>
            <person name="Shao Z.-Z."/>
            <person name="Wang C.-S."/>
            <person name="Wu M."/>
            <person name="Xu X.-W."/>
        </authorList>
    </citation>
    <scope>NUCLEOTIDE SEQUENCE [LARGE SCALE GENOMIC DNA]</scope>
    <source>
        <strain evidence="2 3">157</strain>
    </source>
</reference>
<accession>A0A2M8IZ37</accession>
<protein>
    <submittedName>
        <fullName evidence="2">Uncharacterized protein</fullName>
    </submittedName>
</protein>
<evidence type="ECO:0000313" key="3">
    <source>
        <dbReference type="Proteomes" id="UP000231553"/>
    </source>
</evidence>
<dbReference type="Proteomes" id="UP000231553">
    <property type="component" value="Unassembled WGS sequence"/>
</dbReference>
<proteinExistence type="predicted"/>
<comment type="caution">
    <text evidence="2">The sequence shown here is derived from an EMBL/GenBank/DDBJ whole genome shotgun (WGS) entry which is preliminary data.</text>
</comment>
<evidence type="ECO:0000256" key="1">
    <source>
        <dbReference type="SAM" id="Phobius"/>
    </source>
</evidence>
<dbReference type="AlphaFoldDB" id="A0A2M8IZ37"/>
<keyword evidence="1" id="KW-0472">Membrane</keyword>
<organism evidence="2 3">
    <name type="scientific">Pseudooceanicola lipolyticus</name>
    <dbReference type="NCBI Taxonomy" id="2029104"/>
    <lineage>
        <taxon>Bacteria</taxon>
        <taxon>Pseudomonadati</taxon>
        <taxon>Pseudomonadota</taxon>
        <taxon>Alphaproteobacteria</taxon>
        <taxon>Rhodobacterales</taxon>
        <taxon>Paracoccaceae</taxon>
        <taxon>Pseudooceanicola</taxon>
    </lineage>
</organism>
<keyword evidence="1" id="KW-0812">Transmembrane</keyword>
<gene>
    <name evidence="2" type="ORF">CVM52_15330</name>
</gene>
<keyword evidence="3" id="KW-1185">Reference proteome</keyword>
<name>A0A2M8IZ37_9RHOB</name>
<keyword evidence="1" id="KW-1133">Transmembrane helix</keyword>